<dbReference type="InterPro" id="IPR012373">
    <property type="entry name" value="Ferrdict_sens_TM"/>
</dbReference>
<feature type="domain" description="Protein FecR C-terminal" evidence="4">
    <location>
        <begin position="264"/>
        <end position="331"/>
    </location>
</feature>
<dbReference type="Pfam" id="PF04773">
    <property type="entry name" value="FecR"/>
    <property type="match status" value="1"/>
</dbReference>
<name>A0A1T5CUS1_9SPHI</name>
<feature type="domain" description="FecR protein" evidence="3">
    <location>
        <begin position="132"/>
        <end position="221"/>
    </location>
</feature>
<feature type="region of interest" description="Disordered" evidence="1">
    <location>
        <begin position="62"/>
        <end position="82"/>
    </location>
</feature>
<dbReference type="Proteomes" id="UP000190541">
    <property type="component" value="Unassembled WGS sequence"/>
</dbReference>
<dbReference type="AlphaFoldDB" id="A0A1T5CUS1"/>
<organism evidence="5 6">
    <name type="scientific">Parapedobacter luteus</name>
    <dbReference type="NCBI Taxonomy" id="623280"/>
    <lineage>
        <taxon>Bacteria</taxon>
        <taxon>Pseudomonadati</taxon>
        <taxon>Bacteroidota</taxon>
        <taxon>Sphingobacteriia</taxon>
        <taxon>Sphingobacteriales</taxon>
        <taxon>Sphingobacteriaceae</taxon>
        <taxon>Parapedobacter</taxon>
    </lineage>
</organism>
<keyword evidence="6" id="KW-1185">Reference proteome</keyword>
<dbReference type="Gene3D" id="3.55.50.30">
    <property type="match status" value="1"/>
</dbReference>
<evidence type="ECO:0000259" key="4">
    <source>
        <dbReference type="Pfam" id="PF16344"/>
    </source>
</evidence>
<dbReference type="EMBL" id="FUYS01000005">
    <property type="protein sequence ID" value="SKB63093.1"/>
    <property type="molecule type" value="Genomic_DNA"/>
</dbReference>
<gene>
    <name evidence="5" type="ORF">SAMN05660226_02362</name>
</gene>
<dbReference type="PANTHER" id="PTHR30273:SF2">
    <property type="entry name" value="PROTEIN FECR"/>
    <property type="match status" value="1"/>
</dbReference>
<proteinExistence type="predicted"/>
<reference evidence="5 6" key="1">
    <citation type="submission" date="2017-02" db="EMBL/GenBank/DDBJ databases">
        <authorList>
            <person name="Peterson S.W."/>
        </authorList>
    </citation>
    <scope>NUCLEOTIDE SEQUENCE [LARGE SCALE GENOMIC DNA]</scope>
    <source>
        <strain evidence="5 6">DSM 22899</strain>
    </source>
</reference>
<dbReference type="PANTHER" id="PTHR30273">
    <property type="entry name" value="PERIPLASMIC SIGNAL SENSOR AND SIGMA FACTOR ACTIVATOR FECR-RELATED"/>
    <property type="match status" value="1"/>
</dbReference>
<accession>A0A1T5CUS1</accession>
<keyword evidence="2" id="KW-1133">Transmembrane helix</keyword>
<dbReference type="InterPro" id="IPR006860">
    <property type="entry name" value="FecR"/>
</dbReference>
<dbReference type="RefSeq" id="WP_079717052.1">
    <property type="nucleotide sequence ID" value="NZ_FUYS01000005.1"/>
</dbReference>
<evidence type="ECO:0000259" key="3">
    <source>
        <dbReference type="Pfam" id="PF04773"/>
    </source>
</evidence>
<dbReference type="GO" id="GO:0016989">
    <property type="term" value="F:sigma factor antagonist activity"/>
    <property type="evidence" value="ECO:0007669"/>
    <property type="project" value="TreeGrafter"/>
</dbReference>
<evidence type="ECO:0000313" key="6">
    <source>
        <dbReference type="Proteomes" id="UP000190541"/>
    </source>
</evidence>
<sequence>MRVDRHLLEKYWSGHCTPEERAAVEAWMAAGTPDEAYPLRAPDGEQALHGTLWQRITDEVAGQPDEASAPRPDEIPEPSTPRRRSAKRRLWLRFSVAATVLFTVSLLLYWGQLPTQPRRTALSAYVRHDVPHGRKTKLTLPDGTTVHLNAGSTLRYPARFDEDQRHVVLAGEGYFDVMNDADRPFIVSFGKTQVQVLGTRFNVREQAGLGICVTVEEGRVRFSAEGVADTLLLTANMQGIFTGDAMDHATVNSADFTGWTQGTLFFNAVRLAEAIPELERWYGVRFTLKDGGLAGYRIKARFDNAPLSTVLHDLAFALDIQYTIKDKEVILYK</sequence>
<keyword evidence="2" id="KW-0812">Transmembrane</keyword>
<dbReference type="Gene3D" id="2.60.120.1440">
    <property type="match status" value="1"/>
</dbReference>
<protein>
    <submittedName>
        <fullName evidence="5">FecR family protein</fullName>
    </submittedName>
</protein>
<keyword evidence="2" id="KW-0472">Membrane</keyword>
<dbReference type="Pfam" id="PF16344">
    <property type="entry name" value="FecR_C"/>
    <property type="match status" value="1"/>
</dbReference>
<evidence type="ECO:0000313" key="5">
    <source>
        <dbReference type="EMBL" id="SKB63093.1"/>
    </source>
</evidence>
<evidence type="ECO:0000256" key="1">
    <source>
        <dbReference type="SAM" id="MobiDB-lite"/>
    </source>
</evidence>
<feature type="transmembrane region" description="Helical" evidence="2">
    <location>
        <begin position="90"/>
        <end position="110"/>
    </location>
</feature>
<evidence type="ECO:0000256" key="2">
    <source>
        <dbReference type="SAM" id="Phobius"/>
    </source>
</evidence>
<dbReference type="OrthoDB" id="1099916at2"/>
<dbReference type="InterPro" id="IPR032508">
    <property type="entry name" value="FecR_C"/>
</dbReference>
<dbReference type="PIRSF" id="PIRSF018266">
    <property type="entry name" value="FecR"/>
    <property type="match status" value="1"/>
</dbReference>
<dbReference type="STRING" id="623280.SAMN05660226_02362"/>